<reference evidence="1 2" key="1">
    <citation type="submission" date="2021-05" db="EMBL/GenBank/DDBJ databases">
        <title>Novel species in genus Cellulomonas.</title>
        <authorList>
            <person name="Zhang G."/>
        </authorList>
    </citation>
    <scope>NUCLEOTIDE SEQUENCE [LARGE SCALE GENOMIC DNA]</scope>
    <source>
        <strain evidence="2">zg-ZUI157</strain>
    </source>
</reference>
<dbReference type="EMBL" id="CP076023">
    <property type="protein sequence ID" value="QWC16528.1"/>
    <property type="molecule type" value="Genomic_DNA"/>
</dbReference>
<proteinExistence type="predicted"/>
<organism evidence="1 2">
    <name type="scientific">Cellulomonas dongxiuzhuiae</name>
    <dbReference type="NCBI Taxonomy" id="2819979"/>
    <lineage>
        <taxon>Bacteria</taxon>
        <taxon>Bacillati</taxon>
        <taxon>Actinomycetota</taxon>
        <taxon>Actinomycetes</taxon>
        <taxon>Micrococcales</taxon>
        <taxon>Cellulomonadaceae</taxon>
        <taxon>Cellulomonas</taxon>
    </lineage>
</organism>
<dbReference type="Proteomes" id="UP000679335">
    <property type="component" value="Chromosome"/>
</dbReference>
<keyword evidence="2" id="KW-1185">Reference proteome</keyword>
<evidence type="ECO:0000313" key="2">
    <source>
        <dbReference type="Proteomes" id="UP000679335"/>
    </source>
</evidence>
<gene>
    <name evidence="1" type="ORF">KKR89_02325</name>
</gene>
<evidence type="ECO:0008006" key="3">
    <source>
        <dbReference type="Google" id="ProtNLM"/>
    </source>
</evidence>
<protein>
    <recommendedName>
        <fullName evidence="3">ApeA N-terminal domain-containing protein</fullName>
    </recommendedName>
</protein>
<name>A0ABX8GL11_9CELL</name>
<evidence type="ECO:0000313" key="1">
    <source>
        <dbReference type="EMBL" id="QWC16528.1"/>
    </source>
</evidence>
<dbReference type="RefSeq" id="WP_208197091.1">
    <property type="nucleotide sequence ID" value="NZ_CP076023.1"/>
</dbReference>
<accession>A0ABX8GL11</accession>
<sequence>MSGSARVWLRVAGPAIPSTPISIGPFTLQTLDPGTEPAIPPATPDLSGSGSAVVAQFGQEVVGSGYASIEVEGDLNDAILRVIEHDVPLLATALSLQHDEPYRLVPRFAVQGEDLVTAIQTRFIFWDRQDIDADAAAPIHAMYERLVADPRAYSAAHLFSHAVSLHDQAPAPENSAAAVLNYFKVIEIIVGCIEPAEESDADARRAAVVDELTSKLNRGGSPAVSAKAIKGARDELLRIDQKFLDLRIKAAGAAYGLERRAIEQTSALNRFRNQRLGHGGDPPRLSELEKWLDRKSPYSAPSLARLFLLKYVNSLG</sequence>